<evidence type="ECO:0000313" key="8">
    <source>
        <dbReference type="EMBL" id="AWI10445.1"/>
    </source>
</evidence>
<feature type="transmembrane region" description="Helical" evidence="7">
    <location>
        <begin position="196"/>
        <end position="215"/>
    </location>
</feature>
<keyword evidence="4 7" id="KW-1133">Transmembrane helix</keyword>
<dbReference type="PANTHER" id="PTHR30213">
    <property type="entry name" value="INNER MEMBRANE PROTEIN YHJD"/>
    <property type="match status" value="1"/>
</dbReference>
<dbReference type="Proteomes" id="UP000244896">
    <property type="component" value="Chromosome"/>
</dbReference>
<feature type="compositionally biased region" description="Polar residues" evidence="6">
    <location>
        <begin position="157"/>
        <end position="171"/>
    </location>
</feature>
<gene>
    <name evidence="8" type="ORF">CKA38_01485</name>
</gene>
<keyword evidence="9" id="KW-1185">Reference proteome</keyword>
<dbReference type="NCBIfam" id="TIGR00765">
    <property type="entry name" value="yihY_not_rbn"/>
    <property type="match status" value="1"/>
</dbReference>
<evidence type="ECO:0000256" key="3">
    <source>
        <dbReference type="ARBA" id="ARBA00022692"/>
    </source>
</evidence>
<dbReference type="OrthoDB" id="9808671at2"/>
<feature type="transmembrane region" description="Helical" evidence="7">
    <location>
        <begin position="57"/>
        <end position="83"/>
    </location>
</feature>
<evidence type="ECO:0000313" key="9">
    <source>
        <dbReference type="Proteomes" id="UP000244896"/>
    </source>
</evidence>
<keyword evidence="5 7" id="KW-0472">Membrane</keyword>
<dbReference type="KEGG" id="elut:CKA38_01485"/>
<evidence type="ECO:0000256" key="4">
    <source>
        <dbReference type="ARBA" id="ARBA00022989"/>
    </source>
</evidence>
<feature type="transmembrane region" description="Helical" evidence="7">
    <location>
        <begin position="235"/>
        <end position="261"/>
    </location>
</feature>
<feature type="transmembrane region" description="Helical" evidence="7">
    <location>
        <begin position="308"/>
        <end position="334"/>
    </location>
</feature>
<evidence type="ECO:0000256" key="7">
    <source>
        <dbReference type="SAM" id="Phobius"/>
    </source>
</evidence>
<dbReference type="EMBL" id="CP023004">
    <property type="protein sequence ID" value="AWI10445.1"/>
    <property type="molecule type" value="Genomic_DNA"/>
</dbReference>
<dbReference type="Pfam" id="PF03631">
    <property type="entry name" value="Virul_fac_BrkB"/>
    <property type="match status" value="1"/>
</dbReference>
<protein>
    <submittedName>
        <fullName evidence="8">Uncharacterized protein</fullName>
    </submittedName>
</protein>
<evidence type="ECO:0000256" key="6">
    <source>
        <dbReference type="SAM" id="MobiDB-lite"/>
    </source>
</evidence>
<dbReference type="PANTHER" id="PTHR30213:SF0">
    <property type="entry name" value="UPF0761 MEMBRANE PROTEIN YIHY"/>
    <property type="match status" value="1"/>
</dbReference>
<feature type="transmembrane region" description="Helical" evidence="7">
    <location>
        <begin position="32"/>
        <end position="51"/>
    </location>
</feature>
<evidence type="ECO:0000256" key="5">
    <source>
        <dbReference type="ARBA" id="ARBA00023136"/>
    </source>
</evidence>
<dbReference type="GO" id="GO:0005886">
    <property type="term" value="C:plasma membrane"/>
    <property type="evidence" value="ECO:0007669"/>
    <property type="project" value="UniProtKB-SubCell"/>
</dbReference>
<evidence type="ECO:0000256" key="2">
    <source>
        <dbReference type="ARBA" id="ARBA00022475"/>
    </source>
</evidence>
<feature type="transmembrane region" description="Helical" evidence="7">
    <location>
        <begin position="346"/>
        <end position="368"/>
    </location>
</feature>
<feature type="region of interest" description="Disordered" evidence="6">
    <location>
        <begin position="110"/>
        <end position="174"/>
    </location>
</feature>
<accession>A0A2U8E6Q8</accession>
<reference evidence="8 9" key="1">
    <citation type="journal article" date="2018" name="Syst. Appl. Microbiol.">
        <title>Ereboglobus luteus gen. nov. sp. nov. from cockroach guts, and new insights into the oxygen relationship of the genera Opitutus and Didymococcus (Verrucomicrobia: Opitutaceae).</title>
        <authorList>
            <person name="Tegtmeier D."/>
            <person name="Belitz A."/>
            <person name="Radek R."/>
            <person name="Heimerl T."/>
            <person name="Brune A."/>
        </authorList>
    </citation>
    <scope>NUCLEOTIDE SEQUENCE [LARGE SCALE GENOMIC DNA]</scope>
    <source>
        <strain evidence="8 9">Ho45</strain>
    </source>
</reference>
<sequence length="546" mass="60086">MRSLILLKNRAVSLYTKEIWQSTHMGEKSLRGWAYALLRVISITITGTLATRSFARAAALSFTTLLSLGPLIALAVMVAGFVLKDQDPDMIANKLNDAIKFVAPQVDHYEEIRQQNRRNGRTRNSAERPGTQTQSTAASPAPAPSEPAPSSAVTVAEKTSTAPSTPAQPDTAQRKVRPEIVRLINNFITNARSGTIGGISAITLITIVIFLFGAIEDVFNDIWGVRRTRSWLTRVVFYWTILTLGTIIFSVAITTLSAATFENFFREKIPFGAQMIAAANFVMPAVIAVLALGALTLFYRFIPNTRVYWRAALAGSITMSVLLVGNNLIAFAYFRRIEITQSLYGSLGVLPVLMLGLYVFWMIVLIGGQVSYAVQNVHFRNSQIAWGTLSFTRRERLTLIVLLTIARRFQACMPPCTVSQLGDTIKAPAQILNECLNRLKDLGLISAVPPPAKREAASDYLYQPARPLNRITLGEFKELFENIGEDPSGMLLDSIDPVSAQYHAAIKAINREPVFTKTLEQLFADNPIDGTHPPFALGEKLKPAQG</sequence>
<feature type="transmembrane region" description="Helical" evidence="7">
    <location>
        <begin position="281"/>
        <end position="302"/>
    </location>
</feature>
<evidence type="ECO:0000256" key="1">
    <source>
        <dbReference type="ARBA" id="ARBA00004651"/>
    </source>
</evidence>
<proteinExistence type="predicted"/>
<comment type="subcellular location">
    <subcellularLocation>
        <location evidence="1">Cell membrane</location>
        <topology evidence="1">Multi-pass membrane protein</topology>
    </subcellularLocation>
</comment>
<name>A0A2U8E6Q8_9BACT</name>
<dbReference type="InterPro" id="IPR017039">
    <property type="entry name" value="Virul_fac_BrkB"/>
</dbReference>
<keyword evidence="3 7" id="KW-0812">Transmembrane</keyword>
<keyword evidence="2" id="KW-1003">Cell membrane</keyword>
<organism evidence="8 9">
    <name type="scientific">Ereboglobus luteus</name>
    <dbReference type="NCBI Taxonomy" id="1796921"/>
    <lineage>
        <taxon>Bacteria</taxon>
        <taxon>Pseudomonadati</taxon>
        <taxon>Verrucomicrobiota</taxon>
        <taxon>Opitutia</taxon>
        <taxon>Opitutales</taxon>
        <taxon>Opitutaceae</taxon>
        <taxon>Ereboglobus</taxon>
    </lineage>
</organism>
<dbReference type="AlphaFoldDB" id="A0A2U8E6Q8"/>